<dbReference type="Gene3D" id="1.10.575.10">
    <property type="entry name" value="P1 Nuclease"/>
    <property type="match status" value="1"/>
</dbReference>
<comment type="caution">
    <text evidence="8">The sequence shown here is derived from an EMBL/GenBank/DDBJ whole genome shotgun (WGS) entry which is preliminary data.</text>
</comment>
<accession>A0A2W5KQF6</accession>
<evidence type="ECO:0000256" key="1">
    <source>
        <dbReference type="ARBA" id="ARBA00022722"/>
    </source>
</evidence>
<keyword evidence="2" id="KW-0479">Metal-binding</keyword>
<dbReference type="GO" id="GO:0006308">
    <property type="term" value="P:DNA catabolic process"/>
    <property type="evidence" value="ECO:0007669"/>
    <property type="project" value="InterPro"/>
</dbReference>
<dbReference type="PANTHER" id="PTHR33146:SF26">
    <property type="entry name" value="ENDONUCLEASE 4"/>
    <property type="match status" value="1"/>
</dbReference>
<dbReference type="GO" id="GO:0046872">
    <property type="term" value="F:metal ion binding"/>
    <property type="evidence" value="ECO:0007669"/>
    <property type="project" value="UniProtKB-KW"/>
</dbReference>
<dbReference type="AlphaFoldDB" id="A0A2W5KQF6"/>
<evidence type="ECO:0000256" key="6">
    <source>
        <dbReference type="ARBA" id="ARBA00023180"/>
    </source>
</evidence>
<evidence type="ECO:0000256" key="3">
    <source>
        <dbReference type="ARBA" id="ARBA00022759"/>
    </source>
</evidence>
<dbReference type="PANTHER" id="PTHR33146">
    <property type="entry name" value="ENDONUCLEASE 4"/>
    <property type="match status" value="1"/>
</dbReference>
<evidence type="ECO:0000256" key="7">
    <source>
        <dbReference type="SAM" id="SignalP"/>
    </source>
</evidence>
<dbReference type="GO" id="GO:0003676">
    <property type="term" value="F:nucleic acid binding"/>
    <property type="evidence" value="ECO:0007669"/>
    <property type="project" value="InterPro"/>
</dbReference>
<evidence type="ECO:0000256" key="4">
    <source>
        <dbReference type="ARBA" id="ARBA00022801"/>
    </source>
</evidence>
<proteinExistence type="predicted"/>
<reference evidence="8 9" key="1">
    <citation type="submission" date="2017-08" db="EMBL/GenBank/DDBJ databases">
        <title>Infants hospitalized years apart are colonized by the same room-sourced microbial strains.</title>
        <authorList>
            <person name="Brooks B."/>
            <person name="Olm M.R."/>
            <person name="Firek B.A."/>
            <person name="Baker R."/>
            <person name="Thomas B.C."/>
            <person name="Morowitz M.J."/>
            <person name="Banfield J.F."/>
        </authorList>
    </citation>
    <scope>NUCLEOTIDE SEQUENCE [LARGE SCALE GENOMIC DNA]</scope>
    <source>
        <strain evidence="8">S2_005_003_R2_43</strain>
    </source>
</reference>
<dbReference type="SUPFAM" id="SSF48537">
    <property type="entry name" value="Phospholipase C/P1 nuclease"/>
    <property type="match status" value="1"/>
</dbReference>
<feature type="signal peptide" evidence="7">
    <location>
        <begin position="1"/>
        <end position="21"/>
    </location>
</feature>
<keyword evidence="7" id="KW-0732">Signal</keyword>
<dbReference type="Proteomes" id="UP000249577">
    <property type="component" value="Unassembled WGS sequence"/>
</dbReference>
<keyword evidence="4" id="KW-0378">Hydrolase</keyword>
<dbReference type="GO" id="GO:0016788">
    <property type="term" value="F:hydrolase activity, acting on ester bonds"/>
    <property type="evidence" value="ECO:0007669"/>
    <property type="project" value="InterPro"/>
</dbReference>
<sequence>MRILAVVVTALLAAHPLPAMAWGKTGHRAASAIAERYLSPQAIAGVATILGRETLAEASTWPDFMRSDPGEFWRSTASPWHYVTIAPGKAYADVGAPAEGDAVTALARFSATVRDPAAPLPERQLALRFIVHIVEDLHQPFHVGNGSDRGGNDVDQFFGRDTTLHALWDEALIDEEKLSFTEWADKLSRRIEPDQLRKWSDPDPMTWVAESARIRDGLYPVGQNLRFEYGFQHLATLELRLAQAGVRTAAYLNQLFAAERTTTR</sequence>
<dbReference type="EMBL" id="QFPN01000001">
    <property type="protein sequence ID" value="PZQ19291.1"/>
    <property type="molecule type" value="Genomic_DNA"/>
</dbReference>
<dbReference type="Pfam" id="PF02265">
    <property type="entry name" value="S1-P1_nuclease"/>
    <property type="match status" value="1"/>
</dbReference>
<evidence type="ECO:0000256" key="5">
    <source>
        <dbReference type="ARBA" id="ARBA00023157"/>
    </source>
</evidence>
<gene>
    <name evidence="8" type="ORF">DI565_02635</name>
</gene>
<protein>
    <submittedName>
        <fullName evidence="8">S1/P1 Nuclease</fullName>
    </submittedName>
</protein>
<dbReference type="InterPro" id="IPR008947">
    <property type="entry name" value="PLipase_C/P1_nuclease_dom_sf"/>
</dbReference>
<evidence type="ECO:0000256" key="2">
    <source>
        <dbReference type="ARBA" id="ARBA00022723"/>
    </source>
</evidence>
<keyword evidence="5" id="KW-1015">Disulfide bond</keyword>
<evidence type="ECO:0000313" key="8">
    <source>
        <dbReference type="EMBL" id="PZQ19291.1"/>
    </source>
</evidence>
<keyword evidence="3" id="KW-0255">Endonuclease</keyword>
<dbReference type="GO" id="GO:0004519">
    <property type="term" value="F:endonuclease activity"/>
    <property type="evidence" value="ECO:0007669"/>
    <property type="project" value="UniProtKB-KW"/>
</dbReference>
<keyword evidence="6" id="KW-0325">Glycoprotein</keyword>
<evidence type="ECO:0000313" key="9">
    <source>
        <dbReference type="Proteomes" id="UP000249577"/>
    </source>
</evidence>
<dbReference type="InterPro" id="IPR003154">
    <property type="entry name" value="S1/P1nuclease"/>
</dbReference>
<dbReference type="CDD" id="cd11010">
    <property type="entry name" value="S1-P1_nuclease"/>
    <property type="match status" value="1"/>
</dbReference>
<feature type="chain" id="PRO_5016163420" evidence="7">
    <location>
        <begin position="22"/>
        <end position="264"/>
    </location>
</feature>
<name>A0A2W5KQF6_ANCNO</name>
<organism evidence="8 9">
    <name type="scientific">Ancylobacter novellus</name>
    <name type="common">Thiobacillus novellus</name>
    <dbReference type="NCBI Taxonomy" id="921"/>
    <lineage>
        <taxon>Bacteria</taxon>
        <taxon>Pseudomonadati</taxon>
        <taxon>Pseudomonadota</taxon>
        <taxon>Alphaproteobacteria</taxon>
        <taxon>Hyphomicrobiales</taxon>
        <taxon>Xanthobacteraceae</taxon>
        <taxon>Ancylobacter</taxon>
    </lineage>
</organism>
<keyword evidence="1" id="KW-0540">Nuclease</keyword>